<dbReference type="Proteomes" id="UP000288758">
    <property type="component" value="Chromosome"/>
</dbReference>
<sequence>MLEALSRFKTDVPDPELALWLIDTVAHAVIHRTVVERPESLSQGCSRRNW</sequence>
<evidence type="ECO:0000313" key="1">
    <source>
        <dbReference type="EMBL" id="QAT82871.1"/>
    </source>
</evidence>
<organism evidence="1 2">
    <name type="scientific">Corallococcus coralloides</name>
    <name type="common">Myxococcus coralloides</name>
    <dbReference type="NCBI Taxonomy" id="184914"/>
    <lineage>
        <taxon>Bacteria</taxon>
        <taxon>Pseudomonadati</taxon>
        <taxon>Myxococcota</taxon>
        <taxon>Myxococcia</taxon>
        <taxon>Myxococcales</taxon>
        <taxon>Cystobacterineae</taxon>
        <taxon>Myxococcaceae</taxon>
        <taxon>Corallococcus</taxon>
    </lineage>
</organism>
<reference evidence="1 2" key="1">
    <citation type="submission" date="2018-12" db="EMBL/GenBank/DDBJ databases">
        <title>Complete Genome Sequence of the Corallopyronin A producing Myxobacterium Corallococcus coralloides B035.</title>
        <authorList>
            <person name="Bouhired S.M."/>
            <person name="Rupp O."/>
            <person name="Blom J."/>
            <person name="Schaeberle T.F."/>
            <person name="Kehraus S."/>
            <person name="Schiefer A."/>
            <person name="Pfarr K."/>
            <person name="Goesmann A."/>
            <person name="Hoerauf A."/>
            <person name="Koenig G.M."/>
        </authorList>
    </citation>
    <scope>NUCLEOTIDE SEQUENCE [LARGE SCALE GENOMIC DNA]</scope>
    <source>
        <strain evidence="1 2">B035</strain>
    </source>
</reference>
<evidence type="ECO:0000313" key="2">
    <source>
        <dbReference type="Proteomes" id="UP000288758"/>
    </source>
</evidence>
<protein>
    <submittedName>
        <fullName evidence="1">TetR family transcriptional regulator</fullName>
    </submittedName>
</protein>
<accession>A0A410RLY1</accession>
<name>A0A410RLY1_CORCK</name>
<proteinExistence type="predicted"/>
<dbReference type="RefSeq" id="WP_164933146.1">
    <property type="nucleotide sequence ID" value="NZ_CP034669.1"/>
</dbReference>
<gene>
    <name evidence="1" type="ORF">EJ065_1267</name>
</gene>
<dbReference type="EMBL" id="CP034669">
    <property type="protein sequence ID" value="QAT82871.1"/>
    <property type="molecule type" value="Genomic_DNA"/>
</dbReference>
<dbReference type="AlphaFoldDB" id="A0A410RLY1"/>